<reference evidence="1" key="1">
    <citation type="submission" date="2021-06" db="EMBL/GenBank/DDBJ databases">
        <authorList>
            <person name="Kallberg Y."/>
            <person name="Tangrot J."/>
            <person name="Rosling A."/>
        </authorList>
    </citation>
    <scope>NUCLEOTIDE SEQUENCE</scope>
    <source>
        <strain evidence="1">28 12/20/2015</strain>
    </source>
</reference>
<name>A0ACA9PZE5_9GLOM</name>
<evidence type="ECO:0000313" key="1">
    <source>
        <dbReference type="EMBL" id="CAG8731338.1"/>
    </source>
</evidence>
<evidence type="ECO:0000313" key="2">
    <source>
        <dbReference type="Proteomes" id="UP000789366"/>
    </source>
</evidence>
<feature type="non-terminal residue" evidence="1">
    <location>
        <position position="1"/>
    </location>
</feature>
<sequence length="86" mass="9949">WPASEKANYLQRTSKELLSTRKQTKSNLEELNKIVETDISESFVQPPKQETILNWYTKPISSAQSEKLHSKLLDALIYDNIPFNLV</sequence>
<organism evidence="1 2">
    <name type="scientific">Cetraspora pellucida</name>
    <dbReference type="NCBI Taxonomy" id="1433469"/>
    <lineage>
        <taxon>Eukaryota</taxon>
        <taxon>Fungi</taxon>
        <taxon>Fungi incertae sedis</taxon>
        <taxon>Mucoromycota</taxon>
        <taxon>Glomeromycotina</taxon>
        <taxon>Glomeromycetes</taxon>
        <taxon>Diversisporales</taxon>
        <taxon>Gigasporaceae</taxon>
        <taxon>Cetraspora</taxon>
    </lineage>
</organism>
<protein>
    <submittedName>
        <fullName evidence="1">17282_t:CDS:1</fullName>
    </submittedName>
</protein>
<dbReference type="EMBL" id="CAJVPW010033544">
    <property type="protein sequence ID" value="CAG8731338.1"/>
    <property type="molecule type" value="Genomic_DNA"/>
</dbReference>
<dbReference type="Proteomes" id="UP000789366">
    <property type="component" value="Unassembled WGS sequence"/>
</dbReference>
<keyword evidence="2" id="KW-1185">Reference proteome</keyword>
<comment type="caution">
    <text evidence="1">The sequence shown here is derived from an EMBL/GenBank/DDBJ whole genome shotgun (WGS) entry which is preliminary data.</text>
</comment>
<gene>
    <name evidence="1" type="ORF">SPELUC_LOCUS13132</name>
</gene>
<accession>A0ACA9PZE5</accession>
<proteinExistence type="predicted"/>